<evidence type="ECO:0000313" key="7">
    <source>
        <dbReference type="EMBL" id="MCP1334940.1"/>
    </source>
</evidence>
<accession>A0A9J6P7P5</accession>
<feature type="region of interest" description="Disordered" evidence="2">
    <location>
        <begin position="1198"/>
        <end position="1218"/>
    </location>
</feature>
<comment type="similarity">
    <text evidence="1">Belongs to the oxoprolinase family.</text>
</comment>
<dbReference type="InterPro" id="IPR008040">
    <property type="entry name" value="Hydant_A_N"/>
</dbReference>
<dbReference type="InterPro" id="IPR002821">
    <property type="entry name" value="Hydantoinase_A"/>
</dbReference>
<dbReference type="EMBL" id="JAMZFT010000001">
    <property type="protein sequence ID" value="MCP1334940.1"/>
    <property type="molecule type" value="Genomic_DNA"/>
</dbReference>
<organism evidence="7 8">
    <name type="scientific">Futiania mangrovi</name>
    <dbReference type="NCBI Taxonomy" id="2959716"/>
    <lineage>
        <taxon>Bacteria</taxon>
        <taxon>Pseudomonadati</taxon>
        <taxon>Pseudomonadota</taxon>
        <taxon>Alphaproteobacteria</taxon>
        <taxon>Futianiales</taxon>
        <taxon>Futianiaceae</taxon>
        <taxon>Futiania</taxon>
    </lineage>
</organism>
<reference evidence="7" key="1">
    <citation type="submission" date="2022-06" db="EMBL/GenBank/DDBJ databases">
        <title>Isolation and Genomics of Futiania mangrovii gen. nov., sp. nov., a Rare and Metabolically-versatile member in the Class Alphaproteobacteria.</title>
        <authorList>
            <person name="Liu L."/>
            <person name="Huang W.-C."/>
            <person name="Pan J."/>
            <person name="Li J."/>
            <person name="Huang Y."/>
            <person name="Du H."/>
            <person name="Liu Y."/>
            <person name="Li M."/>
        </authorList>
    </citation>
    <scope>NUCLEOTIDE SEQUENCE</scope>
    <source>
        <strain evidence="7">FT118</strain>
    </source>
</reference>
<dbReference type="AlphaFoldDB" id="A0A9J6P7P5"/>
<gene>
    <name evidence="7" type="ORF">NJQ99_00795</name>
</gene>
<evidence type="ECO:0000313" key="8">
    <source>
        <dbReference type="Proteomes" id="UP001055804"/>
    </source>
</evidence>
<dbReference type="InterPro" id="IPR045079">
    <property type="entry name" value="Oxoprolinase-like"/>
</dbReference>
<dbReference type="InterPro" id="IPR049517">
    <property type="entry name" value="ACX-like_C"/>
</dbReference>
<dbReference type="Pfam" id="PF19278">
    <property type="entry name" value="Hydant_A_C"/>
    <property type="match status" value="1"/>
</dbReference>
<dbReference type="Proteomes" id="UP001055804">
    <property type="component" value="Unassembled WGS sequence"/>
</dbReference>
<sequence length="1218" mass="131218">MTAQDAGGAIGSNTLWDFWIDRGGTFTDIVARRPDGALVTHKVLSENPERYEDAAVQGIRELLGLGDDDPMPKNRISAVKMGTTVATNALLERKGERTALVITRGFGDALRIGYQNRPRLFDRHIVLPEQLYSHVIEAEERLSAEGDVLVPLDGDKLRAGLQAAYDEGYRACAIVFMHGYRYHAHEKRAAEIARDIGFTQVSASHEASPLMKLVGRGDTTVVDAYLSPILRRYVDRVASKVGVDDTGTRLMFMTSAGGLTDASLFQGKDAILSGPAGGVVGMVQTAAMADLHKIIGFDMGGTSTDVSHYDGEYERAFETLVAGVRMRAPMMMIHTVAAGGGSILSFDGARMRVGPDSAGANPGPACYRKGGPLTVTDANLMVGKISPDFFPRVFGPHADQPLDSGAVEAKFAEMASETGKAPEEVADGFLKIAVESMANAIKKISVQRGYDVSKYALACFGGAGAQHACLVADALNMTKVFIHPFAGVLSAYGMGLADVRATRQKAAEFPLDDDTVAAIATDLDILATEAEAEVRSQGITEDNISSKREAFLKYKGTDSALAVPFGSVDEMRAAFEELYRQQFGFIDPGKPILVESLFAEAVGKAAEVADPVLGVADADLGTEAPATRETRFFSDGAWHDARIVRREDMRPGMIVTGPAIITEPHSTIVVEPEWRAQLTDRDHVIVERTKAASRKAAVGTEVDPVMLEIFNNLFMSIAEQMGVTLEKTSSSVNIKERLDFSCAVFDEEGNLIANAPHMPVHLGSMATSVRTVIEKNRGTIQPGNVYCLNDPYNGGTHLPDVTVVTPVFDEAGEEILFFTAARGHHADIGGISPGSMPPNSRTVEEEGVLLDNLLLVDRGTFREDALRKALTSAKYPARNPDQNVADLRAQLAACEKGVQELRRMVNHFGLDVVQAYMGHVQDNAEECVRRVIDALHDSEFTYEMDQGSRIKVAIRVDREARTATVDFTGTSPQQPNNFNAPSAVTRAAVLYVFRCMVDDDIPMNEGCLKPIELIVPPKSMLAPEAPAATVAGNVETSQAITDALFGALGAMAAAQGTMNNLTFGNDTHQYYETICGGSGAGPGYDGTDAVHTHMTNSRLTDPEVLEWRFPVRLESFSIRRGSGGKGKWRGGDGTVRELRFLEDMTVSLLTGHRRIPPFGLEGGEDGACGRNWIVRANGHREDLEGCDRAEVHPGDVLVISTPSGGGYGKAESDREAAE</sequence>
<keyword evidence="8" id="KW-1185">Reference proteome</keyword>
<feature type="domain" description="Hydantoinase/oxoprolinase N-terminal" evidence="5">
    <location>
        <begin position="18"/>
        <end position="196"/>
    </location>
</feature>
<dbReference type="InterPro" id="IPR003692">
    <property type="entry name" value="Hydantoinase_B"/>
</dbReference>
<evidence type="ECO:0000256" key="1">
    <source>
        <dbReference type="ARBA" id="ARBA00010403"/>
    </source>
</evidence>
<evidence type="ECO:0000259" key="4">
    <source>
        <dbReference type="Pfam" id="PF02538"/>
    </source>
</evidence>
<dbReference type="RefSeq" id="WP_269330902.1">
    <property type="nucleotide sequence ID" value="NZ_JAMZFT010000001.1"/>
</dbReference>
<name>A0A9J6P7P5_9PROT</name>
<dbReference type="PANTHER" id="PTHR11365">
    <property type="entry name" value="5-OXOPROLINASE RELATED"/>
    <property type="match status" value="1"/>
</dbReference>
<feature type="domain" description="Acetophenone carboxylase-like C-terminal" evidence="6">
    <location>
        <begin position="523"/>
        <end position="678"/>
    </location>
</feature>
<dbReference type="Pfam" id="PF05378">
    <property type="entry name" value="Hydant_A_N"/>
    <property type="match status" value="1"/>
</dbReference>
<dbReference type="Pfam" id="PF01968">
    <property type="entry name" value="Hydantoinase_A"/>
    <property type="match status" value="1"/>
</dbReference>
<evidence type="ECO:0000259" key="5">
    <source>
        <dbReference type="Pfam" id="PF05378"/>
    </source>
</evidence>
<comment type="caution">
    <text evidence="7">The sequence shown here is derived from an EMBL/GenBank/DDBJ whole genome shotgun (WGS) entry which is preliminary data.</text>
</comment>
<evidence type="ECO:0000259" key="6">
    <source>
        <dbReference type="Pfam" id="PF19278"/>
    </source>
</evidence>
<dbReference type="PANTHER" id="PTHR11365:SF23">
    <property type="entry name" value="HYPOTHETICAL 5-OXOPROLINASE (EUROFUNG)-RELATED"/>
    <property type="match status" value="1"/>
</dbReference>
<evidence type="ECO:0000259" key="3">
    <source>
        <dbReference type="Pfam" id="PF01968"/>
    </source>
</evidence>
<dbReference type="GO" id="GO:0006749">
    <property type="term" value="P:glutathione metabolic process"/>
    <property type="evidence" value="ECO:0007669"/>
    <property type="project" value="TreeGrafter"/>
</dbReference>
<dbReference type="Pfam" id="PF02538">
    <property type="entry name" value="Hydantoinase_B"/>
    <property type="match status" value="1"/>
</dbReference>
<feature type="domain" description="Hydantoinase A/oxoprolinase" evidence="3">
    <location>
        <begin position="216"/>
        <end position="502"/>
    </location>
</feature>
<evidence type="ECO:0000256" key="2">
    <source>
        <dbReference type="SAM" id="MobiDB-lite"/>
    </source>
</evidence>
<feature type="domain" description="Hydantoinase B/oxoprolinase" evidence="4">
    <location>
        <begin position="703"/>
        <end position="1209"/>
    </location>
</feature>
<protein>
    <submittedName>
        <fullName evidence="7">Hydantoinase B/oxoprolinase family protein</fullName>
    </submittedName>
</protein>
<dbReference type="GO" id="GO:0017168">
    <property type="term" value="F:5-oxoprolinase (ATP-hydrolyzing) activity"/>
    <property type="evidence" value="ECO:0007669"/>
    <property type="project" value="TreeGrafter"/>
</dbReference>
<proteinExistence type="inferred from homology"/>
<dbReference type="GO" id="GO:0005829">
    <property type="term" value="C:cytosol"/>
    <property type="evidence" value="ECO:0007669"/>
    <property type="project" value="TreeGrafter"/>
</dbReference>